<dbReference type="Gene3D" id="1.10.3470.10">
    <property type="entry name" value="ABC transporter involved in vitamin B12 uptake, BtuC"/>
    <property type="match status" value="1"/>
</dbReference>
<evidence type="ECO:0000313" key="11">
    <source>
        <dbReference type="Proteomes" id="UP001240236"/>
    </source>
</evidence>
<dbReference type="PANTHER" id="PTHR30472:SF67">
    <property type="entry name" value="PERMEASE OF ABC TRANSPORTER-RELATED"/>
    <property type="match status" value="1"/>
</dbReference>
<evidence type="ECO:0000256" key="5">
    <source>
        <dbReference type="ARBA" id="ARBA00022692"/>
    </source>
</evidence>
<feature type="transmembrane region" description="Helical" evidence="8">
    <location>
        <begin position="110"/>
        <end position="142"/>
    </location>
</feature>
<sequence length="339" mass="33935">MIALLRRSAVLTGALAALLLSTAAAVAVGAADLTAAQVLRALAWHAYLPVTPLDPLTDSIVWDLRTPRVLLAGLVGAGLAVCGAVLQALTRNALADPYLLGISAGASTGAVSVLVFGFATGAAALSAGAFAGSAAAFALALALAGRRWTEPSRILLAGVAAGQLFSAATSLIVVSDATAQNTRSITFWLLGSLTAASWTSVALCAATGAAVLVCCWAAAPALDAFSFGTDVAQSLGFSPARVRALLFTATAVLAAVLVAASGAIGFVGLTVPHAARALIGARHRLLLPACALIGAIFLIWADTAARTIFAPQEVPVGVVTALIGVPAFAVLLRRRGARN</sequence>
<dbReference type="CDD" id="cd06550">
    <property type="entry name" value="TM_ABC_iron-siderophores_like"/>
    <property type="match status" value="1"/>
</dbReference>
<comment type="similarity">
    <text evidence="2">Belongs to the binding-protein-dependent transport system permease family. FecCD subfamily.</text>
</comment>
<dbReference type="SUPFAM" id="SSF81345">
    <property type="entry name" value="ABC transporter involved in vitamin B12 uptake, BtuC"/>
    <property type="match status" value="1"/>
</dbReference>
<dbReference type="GO" id="GO:0022857">
    <property type="term" value="F:transmembrane transporter activity"/>
    <property type="evidence" value="ECO:0007669"/>
    <property type="project" value="InterPro"/>
</dbReference>
<dbReference type="GO" id="GO:0005886">
    <property type="term" value="C:plasma membrane"/>
    <property type="evidence" value="ECO:0007669"/>
    <property type="project" value="UniProtKB-SubCell"/>
</dbReference>
<evidence type="ECO:0000256" key="6">
    <source>
        <dbReference type="ARBA" id="ARBA00022989"/>
    </source>
</evidence>
<evidence type="ECO:0000256" key="7">
    <source>
        <dbReference type="ARBA" id="ARBA00023136"/>
    </source>
</evidence>
<evidence type="ECO:0000256" key="1">
    <source>
        <dbReference type="ARBA" id="ARBA00004651"/>
    </source>
</evidence>
<feature type="transmembrane region" description="Helical" evidence="8">
    <location>
        <begin position="186"/>
        <end position="219"/>
    </location>
</feature>
<keyword evidence="7 8" id="KW-0472">Membrane</keyword>
<evidence type="ECO:0000256" key="4">
    <source>
        <dbReference type="ARBA" id="ARBA00022475"/>
    </source>
</evidence>
<dbReference type="Pfam" id="PF01032">
    <property type="entry name" value="FecCD"/>
    <property type="match status" value="1"/>
</dbReference>
<organism evidence="10 11">
    <name type="scientific">Catenuloplanes indicus</name>
    <dbReference type="NCBI Taxonomy" id="137267"/>
    <lineage>
        <taxon>Bacteria</taxon>
        <taxon>Bacillati</taxon>
        <taxon>Actinomycetota</taxon>
        <taxon>Actinomycetes</taxon>
        <taxon>Micromonosporales</taxon>
        <taxon>Micromonosporaceae</taxon>
        <taxon>Catenuloplanes</taxon>
    </lineage>
</organism>
<dbReference type="Proteomes" id="UP001240236">
    <property type="component" value="Unassembled WGS sequence"/>
</dbReference>
<accession>A0AAE3VXE0</accession>
<dbReference type="FunFam" id="1.10.3470.10:FF:000001">
    <property type="entry name" value="Vitamin B12 ABC transporter permease BtuC"/>
    <property type="match status" value="1"/>
</dbReference>
<evidence type="ECO:0000313" key="10">
    <source>
        <dbReference type="EMBL" id="MDQ0365337.1"/>
    </source>
</evidence>
<keyword evidence="11" id="KW-1185">Reference proteome</keyword>
<keyword evidence="5 8" id="KW-0812">Transmembrane</keyword>
<dbReference type="GO" id="GO:0033214">
    <property type="term" value="P:siderophore-iron import into cell"/>
    <property type="evidence" value="ECO:0007669"/>
    <property type="project" value="TreeGrafter"/>
</dbReference>
<feature type="transmembrane region" description="Helical" evidence="8">
    <location>
        <begin position="283"/>
        <end position="301"/>
    </location>
</feature>
<comment type="caution">
    <text evidence="10">The sequence shown here is derived from an EMBL/GenBank/DDBJ whole genome shotgun (WGS) entry which is preliminary data.</text>
</comment>
<dbReference type="RefSeq" id="WP_307237816.1">
    <property type="nucleotide sequence ID" value="NZ_JAUSUZ010000001.1"/>
</dbReference>
<dbReference type="PANTHER" id="PTHR30472">
    <property type="entry name" value="FERRIC ENTEROBACTIN TRANSPORT SYSTEM PERMEASE PROTEIN"/>
    <property type="match status" value="1"/>
</dbReference>
<evidence type="ECO:0000256" key="2">
    <source>
        <dbReference type="ARBA" id="ARBA00007935"/>
    </source>
</evidence>
<dbReference type="AlphaFoldDB" id="A0AAE3VXE0"/>
<dbReference type="InterPro" id="IPR000522">
    <property type="entry name" value="ABC_transptr_permease_BtuC"/>
</dbReference>
<protein>
    <submittedName>
        <fullName evidence="10">Iron complex transport system permease protein</fullName>
    </submittedName>
</protein>
<keyword evidence="3" id="KW-0813">Transport</keyword>
<dbReference type="EMBL" id="JAUSUZ010000001">
    <property type="protein sequence ID" value="MDQ0365337.1"/>
    <property type="molecule type" value="Genomic_DNA"/>
</dbReference>
<comment type="subcellular location">
    <subcellularLocation>
        <location evidence="1">Cell membrane</location>
        <topology evidence="1">Multi-pass membrane protein</topology>
    </subcellularLocation>
</comment>
<name>A0AAE3VXE0_9ACTN</name>
<feature type="transmembrane region" description="Helical" evidence="8">
    <location>
        <begin position="313"/>
        <end position="332"/>
    </location>
</feature>
<feature type="chain" id="PRO_5042233751" evidence="9">
    <location>
        <begin position="28"/>
        <end position="339"/>
    </location>
</feature>
<feature type="signal peptide" evidence="9">
    <location>
        <begin position="1"/>
        <end position="27"/>
    </location>
</feature>
<evidence type="ECO:0000256" key="3">
    <source>
        <dbReference type="ARBA" id="ARBA00022448"/>
    </source>
</evidence>
<feature type="transmembrane region" description="Helical" evidence="8">
    <location>
        <begin position="154"/>
        <end position="174"/>
    </location>
</feature>
<keyword evidence="4" id="KW-1003">Cell membrane</keyword>
<keyword evidence="6 8" id="KW-1133">Transmembrane helix</keyword>
<evidence type="ECO:0000256" key="9">
    <source>
        <dbReference type="SAM" id="SignalP"/>
    </source>
</evidence>
<evidence type="ECO:0000256" key="8">
    <source>
        <dbReference type="SAM" id="Phobius"/>
    </source>
</evidence>
<gene>
    <name evidence="10" type="ORF">J2S42_002006</name>
</gene>
<dbReference type="InterPro" id="IPR037294">
    <property type="entry name" value="ABC_BtuC-like"/>
</dbReference>
<proteinExistence type="inferred from homology"/>
<feature type="transmembrane region" description="Helical" evidence="8">
    <location>
        <begin position="244"/>
        <end position="271"/>
    </location>
</feature>
<reference evidence="10 11" key="1">
    <citation type="submission" date="2023-07" db="EMBL/GenBank/DDBJ databases">
        <title>Sequencing the genomes of 1000 actinobacteria strains.</title>
        <authorList>
            <person name="Klenk H.-P."/>
        </authorList>
    </citation>
    <scope>NUCLEOTIDE SEQUENCE [LARGE SCALE GENOMIC DNA]</scope>
    <source>
        <strain evidence="10 11">DSM 44709</strain>
    </source>
</reference>
<keyword evidence="9" id="KW-0732">Signal</keyword>
<feature type="transmembrane region" description="Helical" evidence="8">
    <location>
        <begin position="69"/>
        <end position="89"/>
    </location>
</feature>